<feature type="transmembrane region" description="Helical" evidence="1">
    <location>
        <begin position="42"/>
        <end position="75"/>
    </location>
</feature>
<dbReference type="InterPro" id="IPR010331">
    <property type="entry name" value="ExoD"/>
</dbReference>
<dbReference type="PANTHER" id="PTHR41795">
    <property type="entry name" value="EXOPOLYSACCHARIDE SYNTHESIS PROTEIN"/>
    <property type="match status" value="1"/>
</dbReference>
<protein>
    <submittedName>
        <fullName evidence="2">Exopolysaccharide biosynthesis protein</fullName>
    </submittedName>
</protein>
<dbReference type="Pfam" id="PF06055">
    <property type="entry name" value="ExoD"/>
    <property type="match status" value="1"/>
</dbReference>
<evidence type="ECO:0000313" key="3">
    <source>
        <dbReference type="Proteomes" id="UP001589906"/>
    </source>
</evidence>
<sequence>MNDSPHPYDGLPFSEVLARVGARPGAQVSLEELVQAFGERGFGALLLLLGLISAVIGAIPGTTTILGLPMLILGVQLLFRRDELWLPGWILKREIERKAFADAASRVMPHLKRVERFSRPRLQFMSTDLSECLIGLACVIWAGVLMLPLIGFNLFPSLFVATFGFGLMQRDGVAVIAAWVGSAAFATVVWLAWEAIMRTIEAVSAWWGGLV</sequence>
<dbReference type="Proteomes" id="UP001589906">
    <property type="component" value="Unassembled WGS sequence"/>
</dbReference>
<keyword evidence="3" id="KW-1185">Reference proteome</keyword>
<dbReference type="EMBL" id="JBHLSW010000007">
    <property type="protein sequence ID" value="MFC0634210.1"/>
    <property type="molecule type" value="Genomic_DNA"/>
</dbReference>
<name>A0ABV6R3L4_9CAUL</name>
<reference evidence="2 3" key="1">
    <citation type="submission" date="2024-09" db="EMBL/GenBank/DDBJ databases">
        <authorList>
            <person name="Sun Q."/>
            <person name="Mori K."/>
        </authorList>
    </citation>
    <scope>NUCLEOTIDE SEQUENCE [LARGE SCALE GENOMIC DNA]</scope>
    <source>
        <strain evidence="2 3">NCAIM B.02621</strain>
    </source>
</reference>
<dbReference type="PANTHER" id="PTHR41795:SF1">
    <property type="entry name" value="EXOPOLYSACCHARIDE SYNTHESIS PROTEIN"/>
    <property type="match status" value="1"/>
</dbReference>
<keyword evidence="1" id="KW-1133">Transmembrane helix</keyword>
<feature type="transmembrane region" description="Helical" evidence="1">
    <location>
        <begin position="172"/>
        <end position="193"/>
    </location>
</feature>
<dbReference type="PIRSF" id="PIRSF033239">
    <property type="entry name" value="ExoD"/>
    <property type="match status" value="1"/>
</dbReference>
<proteinExistence type="predicted"/>
<comment type="caution">
    <text evidence="2">The sequence shown here is derived from an EMBL/GenBank/DDBJ whole genome shotgun (WGS) entry which is preliminary data.</text>
</comment>
<evidence type="ECO:0000313" key="2">
    <source>
        <dbReference type="EMBL" id="MFC0634210.1"/>
    </source>
</evidence>
<organism evidence="2 3">
    <name type="scientific">Brevundimonas balnearis</name>
    <dbReference type="NCBI Taxonomy" id="1572858"/>
    <lineage>
        <taxon>Bacteria</taxon>
        <taxon>Pseudomonadati</taxon>
        <taxon>Pseudomonadota</taxon>
        <taxon>Alphaproteobacteria</taxon>
        <taxon>Caulobacterales</taxon>
        <taxon>Caulobacteraceae</taxon>
        <taxon>Brevundimonas</taxon>
    </lineage>
</organism>
<dbReference type="RefSeq" id="WP_376836223.1">
    <property type="nucleotide sequence ID" value="NZ_JBHLSW010000007.1"/>
</dbReference>
<keyword evidence="1" id="KW-0812">Transmembrane</keyword>
<gene>
    <name evidence="2" type="ORF">ACFFGE_10015</name>
</gene>
<keyword evidence="1" id="KW-0472">Membrane</keyword>
<feature type="transmembrane region" description="Helical" evidence="1">
    <location>
        <begin position="129"/>
        <end position="152"/>
    </location>
</feature>
<evidence type="ECO:0000256" key="1">
    <source>
        <dbReference type="SAM" id="Phobius"/>
    </source>
</evidence>
<accession>A0ABV6R3L4</accession>